<comment type="caution">
    <text evidence="1">The sequence shown here is derived from an EMBL/GenBank/DDBJ whole genome shotgun (WGS) entry which is preliminary data.</text>
</comment>
<dbReference type="Proteomes" id="UP000324800">
    <property type="component" value="Unassembled WGS sequence"/>
</dbReference>
<name>A0A5J4XBZ4_9EUKA</name>
<sequence>MTTEANEVGQFVPLFADNEFEINDTYPYQIRRIDNKEIKEQYQANGYYVIYLNGKIHQQRRLVAQNFIPNPDNLNEIAIAIDALEQLHIDWHTIFKTIWKAAIKYACESKICH</sequence>
<accession>A0A5J4XBZ4</accession>
<gene>
    <name evidence="1" type="ORF">EZS28_000013</name>
</gene>
<evidence type="ECO:0000313" key="2">
    <source>
        <dbReference type="Proteomes" id="UP000324800"/>
    </source>
</evidence>
<dbReference type="AlphaFoldDB" id="A0A5J4XBZ4"/>
<reference evidence="1 2" key="1">
    <citation type="submission" date="2019-03" db="EMBL/GenBank/DDBJ databases">
        <title>Single cell metagenomics reveals metabolic interactions within the superorganism composed of flagellate Streblomastix strix and complex community of Bacteroidetes bacteria on its surface.</title>
        <authorList>
            <person name="Treitli S.C."/>
            <person name="Kolisko M."/>
            <person name="Husnik F."/>
            <person name="Keeling P."/>
            <person name="Hampl V."/>
        </authorList>
    </citation>
    <scope>NUCLEOTIDE SEQUENCE [LARGE SCALE GENOMIC DNA]</scope>
    <source>
        <strain evidence="1">ST1C</strain>
    </source>
</reference>
<proteinExistence type="predicted"/>
<evidence type="ECO:0000313" key="1">
    <source>
        <dbReference type="EMBL" id="KAA6404462.1"/>
    </source>
</evidence>
<organism evidence="1 2">
    <name type="scientific">Streblomastix strix</name>
    <dbReference type="NCBI Taxonomy" id="222440"/>
    <lineage>
        <taxon>Eukaryota</taxon>
        <taxon>Metamonada</taxon>
        <taxon>Preaxostyla</taxon>
        <taxon>Oxymonadida</taxon>
        <taxon>Streblomastigidae</taxon>
        <taxon>Streblomastix</taxon>
    </lineage>
</organism>
<dbReference type="EMBL" id="SNRW01000001">
    <property type="protein sequence ID" value="KAA6404462.1"/>
    <property type="molecule type" value="Genomic_DNA"/>
</dbReference>
<protein>
    <submittedName>
        <fullName evidence="1">Uncharacterized protein</fullName>
    </submittedName>
</protein>